<feature type="compositionally biased region" description="Polar residues" evidence="1">
    <location>
        <begin position="211"/>
        <end position="223"/>
    </location>
</feature>
<feature type="chain" id="PRO_5027122085" description="Secreted protein" evidence="2">
    <location>
        <begin position="28"/>
        <end position="262"/>
    </location>
</feature>
<sequence length="262" mass="28246">MTSKAKATVLFSLSLTGLLMSSLPVLGQSRPDPRGREDSNVDMPLLDGAQCTHTSSRSQYDRLRTGSSMVSVNRRPYESQFYMSIRATYRAAITCLTDSRIFPLLSLQMGVPDDDVPKETLATVNVYQSGNVVYSYDNIIPGSLINTPLSLGNGEDFAIEIVCHRAGSSGQNSNCNLHFLEAKLYGAANNTIHSNPSTGSPAPGGYVINTGEPQTNPTASDNNLPEGHTPPNNPSSVIDQTNDVLNEVEDAVDTVNDILDFF</sequence>
<evidence type="ECO:0000256" key="1">
    <source>
        <dbReference type="SAM" id="MobiDB-lite"/>
    </source>
</evidence>
<evidence type="ECO:0000256" key="2">
    <source>
        <dbReference type="SAM" id="SignalP"/>
    </source>
</evidence>
<gene>
    <name evidence="3" type="ORF">DXZ20_05930</name>
</gene>
<feature type="region of interest" description="Disordered" evidence="1">
    <location>
        <begin position="26"/>
        <end position="47"/>
    </location>
</feature>
<evidence type="ECO:0000313" key="4">
    <source>
        <dbReference type="Proteomes" id="UP000481033"/>
    </source>
</evidence>
<dbReference type="RefSeq" id="WP_250565644.1">
    <property type="nucleotide sequence ID" value="NZ_QXHD01000004.1"/>
</dbReference>
<comment type="caution">
    <text evidence="3">The sequence shown here is derived from an EMBL/GenBank/DDBJ whole genome shotgun (WGS) entry which is preliminary data.</text>
</comment>
<dbReference type="AlphaFoldDB" id="A0A6M0RHL4"/>
<dbReference type="Proteomes" id="UP000481033">
    <property type="component" value="Unassembled WGS sequence"/>
</dbReference>
<proteinExistence type="predicted"/>
<protein>
    <recommendedName>
        <fullName evidence="5">Secreted protein</fullName>
    </recommendedName>
</protein>
<name>A0A6M0RHL4_9CYAN</name>
<feature type="region of interest" description="Disordered" evidence="1">
    <location>
        <begin position="195"/>
        <end position="239"/>
    </location>
</feature>
<organism evidence="3 4">
    <name type="scientific">Adonisia turfae CCMR0081</name>
    <dbReference type="NCBI Taxonomy" id="2292702"/>
    <lineage>
        <taxon>Bacteria</taxon>
        <taxon>Bacillati</taxon>
        <taxon>Cyanobacteriota</taxon>
        <taxon>Adonisia</taxon>
        <taxon>Adonisia turfae</taxon>
    </lineage>
</organism>
<reference evidence="3 4" key="1">
    <citation type="journal article" date="2020" name="Microb. Ecol.">
        <title>Ecogenomics of the Marine Benthic Filamentous Cyanobacterium Adonisia.</title>
        <authorList>
            <person name="Walter J.M."/>
            <person name="Coutinho F.H."/>
            <person name="Leomil L."/>
            <person name="Hargreaves P.I."/>
            <person name="Campeao M.E."/>
            <person name="Vieira V.V."/>
            <person name="Silva B.S."/>
            <person name="Fistarol G.O."/>
            <person name="Salomon P.S."/>
            <person name="Sawabe T."/>
            <person name="Mino S."/>
            <person name="Hosokawa M."/>
            <person name="Miyashita H."/>
            <person name="Maruyama F."/>
            <person name="van Verk M.C."/>
            <person name="Dutilh B.E."/>
            <person name="Thompson C.C."/>
            <person name="Thompson F.L."/>
        </authorList>
    </citation>
    <scope>NUCLEOTIDE SEQUENCE [LARGE SCALE GENOMIC DNA]</scope>
    <source>
        <strain evidence="3 4">CCMR0081</strain>
    </source>
</reference>
<keyword evidence="2" id="KW-0732">Signal</keyword>
<dbReference type="EMBL" id="QXHD01000004">
    <property type="protein sequence ID" value="NEZ55222.1"/>
    <property type="molecule type" value="Genomic_DNA"/>
</dbReference>
<evidence type="ECO:0000313" key="3">
    <source>
        <dbReference type="EMBL" id="NEZ55222.1"/>
    </source>
</evidence>
<accession>A0A6M0RHL4</accession>
<feature type="signal peptide" evidence="2">
    <location>
        <begin position="1"/>
        <end position="27"/>
    </location>
</feature>
<keyword evidence="4" id="KW-1185">Reference proteome</keyword>
<evidence type="ECO:0008006" key="5">
    <source>
        <dbReference type="Google" id="ProtNLM"/>
    </source>
</evidence>